<reference evidence="2" key="1">
    <citation type="journal article" date="2021" name="PeerJ">
        <title>Analysis of 44 Vibrio anguillarum genomes reveals high genetic diversity.</title>
        <authorList>
            <person name="Hansen M.J."/>
            <person name="Dalsgaard I."/>
        </authorList>
    </citation>
    <scope>NUCLEOTIDE SEQUENCE</scope>
    <source>
        <strain evidence="2">850617-1/1</strain>
    </source>
</reference>
<evidence type="ECO:0000313" key="3">
    <source>
        <dbReference type="Proteomes" id="UP000786185"/>
    </source>
</evidence>
<dbReference type="AlphaFoldDB" id="A0AAW4BEN0"/>
<sequence>TEEGDIRDFTHMRQSMYEFKPEIVFHMAAQPLVRLSYHEPIETYSTNVMGTVYLLEAVKQVGGVKAVVNITSDKCYENREWVWGYREDEPMGGYDPYSNSKGCAELVASSYRQSFFNKENYHQHRCALASVRAGNVIGGGDWAEDRLIPDMLK</sequence>
<dbReference type="InterPro" id="IPR036291">
    <property type="entry name" value="NAD(P)-bd_dom_sf"/>
</dbReference>
<dbReference type="Gene3D" id="3.90.25.10">
    <property type="entry name" value="UDP-galactose 4-epimerase, domain 1"/>
    <property type="match status" value="1"/>
</dbReference>
<proteinExistence type="predicted"/>
<feature type="non-terminal residue" evidence="2">
    <location>
        <position position="1"/>
    </location>
</feature>
<dbReference type="Proteomes" id="UP000786185">
    <property type="component" value="Unassembled WGS sequence"/>
</dbReference>
<dbReference type="SUPFAM" id="SSF51735">
    <property type="entry name" value="NAD(P)-binding Rossmann-fold domains"/>
    <property type="match status" value="1"/>
</dbReference>
<dbReference type="InterPro" id="IPR016040">
    <property type="entry name" value="NAD(P)-bd_dom"/>
</dbReference>
<organism evidence="2 3">
    <name type="scientific">Vibrio anguillarum</name>
    <name type="common">Listonella anguillarum</name>
    <dbReference type="NCBI Taxonomy" id="55601"/>
    <lineage>
        <taxon>Bacteria</taxon>
        <taxon>Pseudomonadati</taxon>
        <taxon>Pseudomonadota</taxon>
        <taxon>Gammaproteobacteria</taxon>
        <taxon>Vibrionales</taxon>
        <taxon>Vibrionaceae</taxon>
        <taxon>Vibrio</taxon>
    </lineage>
</organism>
<dbReference type="PANTHER" id="PTHR43000">
    <property type="entry name" value="DTDP-D-GLUCOSE 4,6-DEHYDRATASE-RELATED"/>
    <property type="match status" value="1"/>
</dbReference>
<evidence type="ECO:0000259" key="1">
    <source>
        <dbReference type="Pfam" id="PF16363"/>
    </source>
</evidence>
<protein>
    <submittedName>
        <fullName evidence="2">NAD-dependent epimerase/dehydratase family protein</fullName>
    </submittedName>
</protein>
<feature type="non-terminal residue" evidence="2">
    <location>
        <position position="153"/>
    </location>
</feature>
<dbReference type="EMBL" id="SCLC01000229">
    <property type="protein sequence ID" value="MBF4436595.1"/>
    <property type="molecule type" value="Genomic_DNA"/>
</dbReference>
<comment type="caution">
    <text evidence="2">The sequence shown here is derived from an EMBL/GenBank/DDBJ whole genome shotgun (WGS) entry which is preliminary data.</text>
</comment>
<gene>
    <name evidence="2" type="ORF">ERJ77_19270</name>
</gene>
<accession>A0AAW4BEN0</accession>
<name>A0AAW4BEN0_VIBAN</name>
<feature type="domain" description="NAD(P)-binding" evidence="1">
    <location>
        <begin position="3"/>
        <end position="115"/>
    </location>
</feature>
<evidence type="ECO:0000313" key="2">
    <source>
        <dbReference type="EMBL" id="MBF4436595.1"/>
    </source>
</evidence>
<dbReference type="Pfam" id="PF16363">
    <property type="entry name" value="GDP_Man_Dehyd"/>
    <property type="match status" value="1"/>
</dbReference>
<dbReference type="Gene3D" id="3.40.50.720">
    <property type="entry name" value="NAD(P)-binding Rossmann-like Domain"/>
    <property type="match status" value="1"/>
</dbReference>